<feature type="compositionally biased region" description="Polar residues" evidence="1">
    <location>
        <begin position="211"/>
        <end position="220"/>
    </location>
</feature>
<feature type="region of interest" description="Disordered" evidence="1">
    <location>
        <begin position="121"/>
        <end position="240"/>
    </location>
</feature>
<name>A0A6L2KHI6_TANCI</name>
<dbReference type="Pfam" id="PF13456">
    <property type="entry name" value="RVT_3"/>
    <property type="match status" value="1"/>
</dbReference>
<dbReference type="InterPro" id="IPR005162">
    <property type="entry name" value="Retrotrans_gag_dom"/>
</dbReference>
<dbReference type="Gene3D" id="3.10.10.10">
    <property type="entry name" value="HIV Type 1 Reverse Transcriptase, subunit A, domain 1"/>
    <property type="match status" value="1"/>
</dbReference>
<dbReference type="Pfam" id="PF17921">
    <property type="entry name" value="Integrase_H2C2"/>
    <property type="match status" value="1"/>
</dbReference>
<dbReference type="GO" id="GO:0004523">
    <property type="term" value="F:RNA-DNA hybrid ribonuclease activity"/>
    <property type="evidence" value="ECO:0007669"/>
    <property type="project" value="InterPro"/>
</dbReference>
<dbReference type="InterPro" id="IPR043128">
    <property type="entry name" value="Rev_trsase/Diguanyl_cyclase"/>
</dbReference>
<dbReference type="GO" id="GO:0003964">
    <property type="term" value="F:RNA-directed DNA polymerase activity"/>
    <property type="evidence" value="ECO:0007669"/>
    <property type="project" value="UniProtKB-KW"/>
</dbReference>
<dbReference type="PROSITE" id="PS50879">
    <property type="entry name" value="RNASE_H_1"/>
    <property type="match status" value="1"/>
</dbReference>
<comment type="caution">
    <text evidence="3">The sequence shown here is derived from an EMBL/GenBank/DDBJ whole genome shotgun (WGS) entry which is preliminary data.</text>
</comment>
<evidence type="ECO:0000256" key="1">
    <source>
        <dbReference type="SAM" id="MobiDB-lite"/>
    </source>
</evidence>
<accession>A0A6L2KHI6</accession>
<feature type="region of interest" description="Disordered" evidence="1">
    <location>
        <begin position="64"/>
        <end position="93"/>
    </location>
</feature>
<dbReference type="InterPro" id="IPR041577">
    <property type="entry name" value="RT_RNaseH_2"/>
</dbReference>
<dbReference type="Gene3D" id="1.10.340.70">
    <property type="match status" value="1"/>
</dbReference>
<dbReference type="Pfam" id="PF17919">
    <property type="entry name" value="RT_RNaseH_2"/>
    <property type="match status" value="1"/>
</dbReference>
<keyword evidence="3" id="KW-0808">Transferase</keyword>
<dbReference type="Gene3D" id="3.30.420.10">
    <property type="entry name" value="Ribonuclease H-like superfamily/Ribonuclease H"/>
    <property type="match status" value="2"/>
</dbReference>
<keyword evidence="3" id="KW-0548">Nucleotidyltransferase</keyword>
<proteinExistence type="predicted"/>
<dbReference type="InterPro" id="IPR000477">
    <property type="entry name" value="RT_dom"/>
</dbReference>
<dbReference type="GO" id="GO:0003676">
    <property type="term" value="F:nucleic acid binding"/>
    <property type="evidence" value="ECO:0007669"/>
    <property type="project" value="InterPro"/>
</dbReference>
<keyword evidence="3" id="KW-0695">RNA-directed DNA polymerase</keyword>
<dbReference type="PANTHER" id="PTHR48475:SF2">
    <property type="entry name" value="RIBONUCLEASE H"/>
    <property type="match status" value="1"/>
</dbReference>
<dbReference type="InterPro" id="IPR036397">
    <property type="entry name" value="RNaseH_sf"/>
</dbReference>
<dbReference type="SUPFAM" id="SSF53098">
    <property type="entry name" value="Ribonuclease H-like"/>
    <property type="match status" value="2"/>
</dbReference>
<feature type="compositionally biased region" description="Polar residues" evidence="1">
    <location>
        <begin position="1"/>
        <end position="18"/>
    </location>
</feature>
<dbReference type="InterPro" id="IPR012337">
    <property type="entry name" value="RNaseH-like_sf"/>
</dbReference>
<feature type="region of interest" description="Disordered" evidence="1">
    <location>
        <begin position="433"/>
        <end position="457"/>
    </location>
</feature>
<dbReference type="InterPro" id="IPR043502">
    <property type="entry name" value="DNA/RNA_pol_sf"/>
</dbReference>
<feature type="compositionally biased region" description="Polar residues" evidence="1">
    <location>
        <begin position="177"/>
        <end position="186"/>
    </location>
</feature>
<dbReference type="CDD" id="cd09279">
    <property type="entry name" value="RNase_HI_like"/>
    <property type="match status" value="1"/>
</dbReference>
<organism evidence="3">
    <name type="scientific">Tanacetum cinerariifolium</name>
    <name type="common">Dalmatian daisy</name>
    <name type="synonym">Chrysanthemum cinerariifolium</name>
    <dbReference type="NCBI Taxonomy" id="118510"/>
    <lineage>
        <taxon>Eukaryota</taxon>
        <taxon>Viridiplantae</taxon>
        <taxon>Streptophyta</taxon>
        <taxon>Embryophyta</taxon>
        <taxon>Tracheophyta</taxon>
        <taxon>Spermatophyta</taxon>
        <taxon>Magnoliopsida</taxon>
        <taxon>eudicotyledons</taxon>
        <taxon>Gunneridae</taxon>
        <taxon>Pentapetalae</taxon>
        <taxon>asterids</taxon>
        <taxon>campanulids</taxon>
        <taxon>Asterales</taxon>
        <taxon>Asteraceae</taxon>
        <taxon>Asteroideae</taxon>
        <taxon>Anthemideae</taxon>
        <taxon>Anthemidinae</taxon>
        <taxon>Tanacetum</taxon>
    </lineage>
</organism>
<feature type="domain" description="RNase H type-1" evidence="2">
    <location>
        <begin position="958"/>
        <end position="1087"/>
    </location>
</feature>
<evidence type="ECO:0000259" key="2">
    <source>
        <dbReference type="PROSITE" id="PS50879"/>
    </source>
</evidence>
<protein>
    <submittedName>
        <fullName evidence="3">Reverse transcriptase domain-containing protein</fullName>
    </submittedName>
</protein>
<dbReference type="InterPro" id="IPR002156">
    <property type="entry name" value="RNaseH_domain"/>
</dbReference>
<dbReference type="Gene3D" id="3.30.70.270">
    <property type="match status" value="1"/>
</dbReference>
<reference evidence="3" key="1">
    <citation type="journal article" date="2019" name="Sci. Rep.">
        <title>Draft genome of Tanacetum cinerariifolium, the natural source of mosquito coil.</title>
        <authorList>
            <person name="Yamashiro T."/>
            <person name="Shiraishi A."/>
            <person name="Satake H."/>
            <person name="Nakayama K."/>
        </authorList>
    </citation>
    <scope>NUCLEOTIDE SEQUENCE</scope>
</reference>
<sequence>MSAMANTTPIVTTVTKPATNPRDADATPRVNIHDFCEEYYEDILPIIIDKVRRDKRKEDHARLDFGEGSRKRRTREGSHYSSSRTLSARYHNQTERLKVRDRLRYNDRHVLDRLGHRRQSAFDRLSKTYSPSTTKSRPDRTSSKEHSRGRIRPHRWDSSNGDRPKSRDCSRGVGESYDNSHSSYGTGINHGYHCRDRDRSRHVKRGRDSESPLSRVSESGFSDGGNWKSKSKRHKPTDEDNLMMPWMCEEMDPFTPRICNFKSSRKTRMPNNAKTYDGTGDPKDHIKNFQATAQVERWAMPTWCHMFNSTLIGAARVWFDELPSESIDSYKDLKAAFLAYFMQQKKYVKYPVEIHNIKQKDGETIEDFMEWFKVETGRMKGAPECMRISEFMHGVNNPELTKHLNEHVSKTMKEMMITATAFIRGVVAATGKKKGHTSWRTQDESKPHTSEKRSDFRGKLSHLIKEIKQGRDQSKVGKKEAPAKDKSMAIYMIQPWKRMTRQKVTQSFERVREITFPSLATSSGTEGPLVIEAKIGGHMIHRIETIWPLGQLKFLVTIGDADHSTRAWMNFMIVRSLSPYNGIIGRTGIKDIQAVPSTAHGMLKFLADGGIVTIRSTILIPAECATVITSSKEIPKEAGVRYENFKVALHPNFPDQEPSDMAGVPRSVAEHRLNIREGYSPVRQKKRGQAPERAKVIQAELAESDEEKTAFHTGQGVYCYTKMPFGLKNAGVTYQRLVDKAFDSQIGRNIEVYVDDLVIKSHTEAEMLRDTGETFRTLRKINMKLNPKKCTFGAVEGMFLGYMITPKGIKPCLDKTEDVLQLSSPRTIKEKCIKKSDFHWTSKVEQAFKQLKQHLSELPLIVAPKPKEEMIVYLSASYGAIRAVLMTKRETLQTPVYFVSHALQSPKLNYTPMIKLVLSLVFTAKRLRRTSVKGQILANFLAEMPDKSPPDASVVETQQESWTLFTDGSSCVDGSGAGLILTNPKGTEFTYSLRFQFTASNNEAEYEALIAGLWIAAQMGVRNVHISVDSKLVANQVLGAYVAKEENMIKYLEKVKSPVSGFANFSINQVPRSKNNKADALSKIASTSVVHLSKQVLVEVLKEKSIQEKEVTTVVEEDGPTWMTPIIEYLKEGTLSGDRKEASKLRIKARQYELLERVLYRRSFLTPWLRCVGPLQADYVIREIHEGSCSMHAGPWSVVAKSIRLGYYCPTMHRDARDMIRACNDCQIHRPVTKNPQQPLTLITAPWPFYKWGMDIAGPFPEGPVKHPQSDRLVERENRSLEEGIKARLGEGNKNWIEELPHVLWAHRTMIKSIHGDTPFSLTYGTEAVIPAEIGMPTYRTTAVRGVTFRPGDFVYCGNDASHAVDGGKLGPKWEGPYEVTEALGDGAYKLRSADGTVLPRTWNVANLKKCYL</sequence>
<feature type="compositionally biased region" description="Basic and acidic residues" evidence="1">
    <location>
        <begin position="441"/>
        <end position="457"/>
    </location>
</feature>
<feature type="region of interest" description="Disordered" evidence="1">
    <location>
        <begin position="1"/>
        <end position="27"/>
    </location>
</feature>
<gene>
    <name evidence="3" type="ORF">Tci_020218</name>
</gene>
<feature type="compositionally biased region" description="Basic and acidic residues" evidence="1">
    <location>
        <begin position="136"/>
        <end position="170"/>
    </location>
</feature>
<dbReference type="EMBL" id="BKCJ010002391">
    <property type="protein sequence ID" value="GEU48240.1"/>
    <property type="molecule type" value="Genomic_DNA"/>
</dbReference>
<dbReference type="Pfam" id="PF00078">
    <property type="entry name" value="RVT_1"/>
    <property type="match status" value="1"/>
</dbReference>
<dbReference type="Pfam" id="PF03732">
    <property type="entry name" value="Retrotrans_gag"/>
    <property type="match status" value="1"/>
</dbReference>
<dbReference type="SUPFAM" id="SSF56672">
    <property type="entry name" value="DNA/RNA polymerases"/>
    <property type="match status" value="1"/>
</dbReference>
<dbReference type="PANTHER" id="PTHR48475">
    <property type="entry name" value="RIBONUCLEASE H"/>
    <property type="match status" value="1"/>
</dbReference>
<dbReference type="InterPro" id="IPR041588">
    <property type="entry name" value="Integrase_H2C2"/>
</dbReference>
<evidence type="ECO:0000313" key="3">
    <source>
        <dbReference type="EMBL" id="GEU48240.1"/>
    </source>
</evidence>
<dbReference type="CDD" id="cd01647">
    <property type="entry name" value="RT_LTR"/>
    <property type="match status" value="1"/>
</dbReference>